<evidence type="ECO:0000313" key="6">
    <source>
        <dbReference type="EMBL" id="ROP84479.1"/>
    </source>
</evidence>
<feature type="transmembrane region" description="Helical" evidence="4">
    <location>
        <begin position="379"/>
        <end position="398"/>
    </location>
</feature>
<evidence type="ECO:0000259" key="5">
    <source>
        <dbReference type="PROSITE" id="PS50850"/>
    </source>
</evidence>
<dbReference type="AlphaFoldDB" id="A0A3N1L0B8"/>
<feature type="transmembrane region" description="Helical" evidence="4">
    <location>
        <begin position="283"/>
        <end position="303"/>
    </location>
</feature>
<dbReference type="PANTHER" id="PTHR23527">
    <property type="entry name" value="BLL3282 PROTEIN"/>
    <property type="match status" value="1"/>
</dbReference>
<accession>A0A3N1L0B8</accession>
<protein>
    <submittedName>
        <fullName evidence="6">Sugar phosphate permease</fullName>
    </submittedName>
</protein>
<dbReference type="Gene3D" id="1.20.1250.20">
    <property type="entry name" value="MFS general substrate transporter like domains"/>
    <property type="match status" value="2"/>
</dbReference>
<evidence type="ECO:0000313" key="7">
    <source>
        <dbReference type="Proteomes" id="UP000278222"/>
    </source>
</evidence>
<dbReference type="Pfam" id="PF07690">
    <property type="entry name" value="MFS_1"/>
    <property type="match status" value="1"/>
</dbReference>
<organism evidence="6 7">
    <name type="scientific">Stella humosa</name>
    <dbReference type="NCBI Taxonomy" id="94"/>
    <lineage>
        <taxon>Bacteria</taxon>
        <taxon>Pseudomonadati</taxon>
        <taxon>Pseudomonadota</taxon>
        <taxon>Alphaproteobacteria</taxon>
        <taxon>Rhodospirillales</taxon>
        <taxon>Stellaceae</taxon>
        <taxon>Stella</taxon>
    </lineage>
</organism>
<comment type="caution">
    <text evidence="6">The sequence shown here is derived from an EMBL/GenBank/DDBJ whole genome shotgun (WGS) entry which is preliminary data.</text>
</comment>
<dbReference type="InterPro" id="IPR036259">
    <property type="entry name" value="MFS_trans_sf"/>
</dbReference>
<feature type="transmembrane region" description="Helical" evidence="4">
    <location>
        <begin position="46"/>
        <end position="68"/>
    </location>
</feature>
<feature type="transmembrane region" description="Helical" evidence="4">
    <location>
        <begin position="223"/>
        <end position="244"/>
    </location>
</feature>
<sequence>MSQNSWVGALGATFSIQVSISFLSSAIAVCAPMITAAAGVPVERIGYVSALSTVASMWYLMSCGPLLGQFGPLRLLQVGLSLAAVSMLLVTVGTWPAVLASAIFFGLGYGPVPPASSDILARHTPSERRGLAFSLKQSGVPVGQAIGGFVIPVVAVALDWRWALALSAGLALAIVLSIQPLRGRFDAGRSDAGLRRLPYGHIFNPANFVQPYRTVRQVRNMALLTYAGFCLACAQGSLFSFYVPYFTADLGFAVTAAGTAYGFLQMAGAVGRISAGWLADRTSAIGTLMLLAATGCGALVLTASLSPTLAWWTILAAAALTGISAVSWNGVYLAEVARIAPAGKVGETTSASSFFTFIGYAAGPAAFSILVEVTGRYDIVFLIFATLPATAILALLLARRRSRGQPS</sequence>
<feature type="domain" description="Major facilitator superfamily (MFS) profile" evidence="5">
    <location>
        <begin position="5"/>
        <end position="403"/>
    </location>
</feature>
<dbReference type="PROSITE" id="PS50850">
    <property type="entry name" value="MFS"/>
    <property type="match status" value="1"/>
</dbReference>
<dbReference type="EMBL" id="RJKX01000015">
    <property type="protein sequence ID" value="ROP84479.1"/>
    <property type="molecule type" value="Genomic_DNA"/>
</dbReference>
<keyword evidence="7" id="KW-1185">Reference proteome</keyword>
<dbReference type="GO" id="GO:0022857">
    <property type="term" value="F:transmembrane transporter activity"/>
    <property type="evidence" value="ECO:0007669"/>
    <property type="project" value="InterPro"/>
</dbReference>
<dbReference type="PANTHER" id="PTHR23527:SF1">
    <property type="entry name" value="BLL3282 PROTEIN"/>
    <property type="match status" value="1"/>
</dbReference>
<feature type="transmembrane region" description="Helical" evidence="4">
    <location>
        <begin position="80"/>
        <end position="107"/>
    </location>
</feature>
<keyword evidence="2 4" id="KW-1133">Transmembrane helix</keyword>
<dbReference type="SUPFAM" id="SSF103473">
    <property type="entry name" value="MFS general substrate transporter"/>
    <property type="match status" value="1"/>
</dbReference>
<dbReference type="OrthoDB" id="7488909at2"/>
<dbReference type="InterPro" id="IPR052952">
    <property type="entry name" value="MFS-Transporter"/>
</dbReference>
<dbReference type="InterPro" id="IPR011701">
    <property type="entry name" value="MFS"/>
</dbReference>
<evidence type="ECO:0000256" key="1">
    <source>
        <dbReference type="ARBA" id="ARBA00022692"/>
    </source>
</evidence>
<keyword evidence="3 4" id="KW-0472">Membrane</keyword>
<name>A0A3N1L0B8_9PROT</name>
<evidence type="ECO:0000256" key="3">
    <source>
        <dbReference type="ARBA" id="ARBA00023136"/>
    </source>
</evidence>
<feature type="transmembrane region" description="Helical" evidence="4">
    <location>
        <begin position="309"/>
        <end position="333"/>
    </location>
</feature>
<dbReference type="Proteomes" id="UP000278222">
    <property type="component" value="Unassembled WGS sequence"/>
</dbReference>
<evidence type="ECO:0000256" key="2">
    <source>
        <dbReference type="ARBA" id="ARBA00022989"/>
    </source>
</evidence>
<feature type="transmembrane region" description="Helical" evidence="4">
    <location>
        <begin position="250"/>
        <end position="271"/>
    </location>
</feature>
<feature type="transmembrane region" description="Helical" evidence="4">
    <location>
        <begin position="354"/>
        <end position="373"/>
    </location>
</feature>
<proteinExistence type="predicted"/>
<evidence type="ECO:0000256" key="4">
    <source>
        <dbReference type="SAM" id="Phobius"/>
    </source>
</evidence>
<feature type="transmembrane region" description="Helical" evidence="4">
    <location>
        <begin position="162"/>
        <end position="181"/>
    </location>
</feature>
<reference evidence="6 7" key="1">
    <citation type="submission" date="2018-11" db="EMBL/GenBank/DDBJ databases">
        <title>Genomic Encyclopedia of Type Strains, Phase IV (KMG-IV): sequencing the most valuable type-strain genomes for metagenomic binning, comparative biology and taxonomic classification.</title>
        <authorList>
            <person name="Goeker M."/>
        </authorList>
    </citation>
    <scope>NUCLEOTIDE SEQUENCE [LARGE SCALE GENOMIC DNA]</scope>
    <source>
        <strain evidence="6 7">DSM 5900</strain>
    </source>
</reference>
<dbReference type="RefSeq" id="WP_123692443.1">
    <property type="nucleotide sequence ID" value="NZ_AP019700.1"/>
</dbReference>
<dbReference type="InterPro" id="IPR020846">
    <property type="entry name" value="MFS_dom"/>
</dbReference>
<gene>
    <name evidence="6" type="ORF">EDC65_3833</name>
</gene>
<keyword evidence="1 4" id="KW-0812">Transmembrane</keyword>